<evidence type="ECO:0000256" key="4">
    <source>
        <dbReference type="ARBA" id="ARBA00022705"/>
    </source>
</evidence>
<dbReference type="GO" id="GO:0046872">
    <property type="term" value="F:metal ion binding"/>
    <property type="evidence" value="ECO:0007669"/>
    <property type="project" value="UniProtKB-KW"/>
</dbReference>
<dbReference type="EC" id="2.7.7.7" evidence="11"/>
<evidence type="ECO:0000256" key="9">
    <source>
        <dbReference type="ARBA" id="ARBA00022932"/>
    </source>
</evidence>
<dbReference type="InterPro" id="IPR003593">
    <property type="entry name" value="AAA+_ATPase"/>
</dbReference>
<evidence type="ECO:0000256" key="5">
    <source>
        <dbReference type="ARBA" id="ARBA00022723"/>
    </source>
</evidence>
<dbReference type="Pfam" id="PF13177">
    <property type="entry name" value="DNA_pol3_delta2"/>
    <property type="match status" value="1"/>
</dbReference>
<dbReference type="SMART" id="SM00382">
    <property type="entry name" value="AAA"/>
    <property type="match status" value="1"/>
</dbReference>
<keyword evidence="5" id="KW-0479">Metal-binding</keyword>
<accession>A0A1G2ASD2</accession>
<dbReference type="Pfam" id="PF12169">
    <property type="entry name" value="DNA_pol3_gamma3"/>
    <property type="match status" value="1"/>
</dbReference>
<dbReference type="STRING" id="1798540.A3B74_02245"/>
<dbReference type="GO" id="GO:0003677">
    <property type="term" value="F:DNA binding"/>
    <property type="evidence" value="ECO:0007669"/>
    <property type="project" value="InterPro"/>
</dbReference>
<dbReference type="InterPro" id="IPR022754">
    <property type="entry name" value="DNA_pol_III_gamma-3"/>
</dbReference>
<evidence type="ECO:0000256" key="2">
    <source>
        <dbReference type="ARBA" id="ARBA00022679"/>
    </source>
</evidence>
<dbReference type="FunFam" id="3.40.50.300:FF:000014">
    <property type="entry name" value="DNA polymerase III subunit gamma/tau"/>
    <property type="match status" value="1"/>
</dbReference>
<evidence type="ECO:0000256" key="6">
    <source>
        <dbReference type="ARBA" id="ARBA00022741"/>
    </source>
</evidence>
<dbReference type="InterPro" id="IPR012763">
    <property type="entry name" value="DNA_pol_III_sug/sutau_N"/>
</dbReference>
<dbReference type="PANTHER" id="PTHR11669:SF0">
    <property type="entry name" value="PROTEIN STICHEL-LIKE 2"/>
    <property type="match status" value="1"/>
</dbReference>
<dbReference type="InterPro" id="IPR050238">
    <property type="entry name" value="DNA_Rep/Repair_Clamp_Loader"/>
</dbReference>
<dbReference type="Gene3D" id="1.20.272.10">
    <property type="match status" value="1"/>
</dbReference>
<dbReference type="Gene3D" id="3.40.50.300">
    <property type="entry name" value="P-loop containing nucleotide triphosphate hydrolases"/>
    <property type="match status" value="1"/>
</dbReference>
<proteinExistence type="inferred from homology"/>
<dbReference type="GO" id="GO:0006261">
    <property type="term" value="P:DNA-templated DNA replication"/>
    <property type="evidence" value="ECO:0007669"/>
    <property type="project" value="TreeGrafter"/>
</dbReference>
<dbReference type="InterPro" id="IPR008921">
    <property type="entry name" value="DNA_pol3_clamp-load_cplx_C"/>
</dbReference>
<evidence type="ECO:0000256" key="10">
    <source>
        <dbReference type="ARBA" id="ARBA00049244"/>
    </source>
</evidence>
<keyword evidence="4 11" id="KW-0235">DNA replication</keyword>
<dbReference type="GO" id="GO:0009360">
    <property type="term" value="C:DNA polymerase III complex"/>
    <property type="evidence" value="ECO:0007669"/>
    <property type="project" value="InterPro"/>
</dbReference>
<keyword evidence="6 11" id="KW-0547">Nucleotide-binding</keyword>
<dbReference type="SUPFAM" id="SSF52540">
    <property type="entry name" value="P-loop containing nucleoside triphosphate hydrolases"/>
    <property type="match status" value="1"/>
</dbReference>
<evidence type="ECO:0000256" key="3">
    <source>
        <dbReference type="ARBA" id="ARBA00022695"/>
    </source>
</evidence>
<dbReference type="EMBL" id="MHKB01000008">
    <property type="protein sequence ID" value="OGY79575.1"/>
    <property type="molecule type" value="Genomic_DNA"/>
</dbReference>
<organism evidence="13 14">
    <name type="scientific">Candidatus Kerfeldbacteria bacterium RIFCSPHIGHO2_02_FULL_42_14</name>
    <dbReference type="NCBI Taxonomy" id="1798540"/>
    <lineage>
        <taxon>Bacteria</taxon>
        <taxon>Candidatus Kerfeldiibacteriota</taxon>
    </lineage>
</organism>
<name>A0A1G2ASD2_9BACT</name>
<dbReference type="NCBIfam" id="TIGR02397">
    <property type="entry name" value="dnaX_nterm"/>
    <property type="match status" value="1"/>
</dbReference>
<keyword evidence="3 11" id="KW-0548">Nucleotidyltransferase</keyword>
<evidence type="ECO:0000313" key="13">
    <source>
        <dbReference type="EMBL" id="OGY79575.1"/>
    </source>
</evidence>
<evidence type="ECO:0000259" key="12">
    <source>
        <dbReference type="SMART" id="SM00382"/>
    </source>
</evidence>
<comment type="function">
    <text evidence="11">DNA polymerase III is a complex, multichain enzyme responsible for most of the replicative synthesis in bacteria. This DNA polymerase also exhibits 3' to 5' exonuclease activity.</text>
</comment>
<sequence>MSLYQKYRPRAWKELLGQNHIRITLQNELASNSVTHAYLFTGPRGVGKTSAARLLAKSVTCENFREDKEPCNTCAACQEVQQGKALDIIEIDAASHTGVDNVRENIIQNARVAPSRLKYKVFIIDEVHMLSASAFNALLKILEEPPKQTLFILATTEIHKVPETIISRCQRFDFRKISTEHLVDILQDIAQKEERMIESAVLKIIARRADGCIRDALSLLEQIFALEEKNITLEIASLVLPRSDTESLITLFETFVRRETGRALDHIQKLAGEGVNLIEFAKTMIEFVRQMLLLKIQGKNANSITFDLTPDKEAHCLRLLESLETQKLLWILDVFIEKIQDMKKVEFVQLPLELAVIQITLGQHQEQNQEIAHMQSKSDTSIQNMHNTEKIVAQEALSKVGAVKGEEKKWAEKKSKTASNTISEAATDELQSITKHWTKIIKKAQQQNHSLALMLKVASLAAFENDILTLGFRYQFYHDRISEEKHRHVIEEVIAEVIGKRILIRCEVAEKFDTQPVWEKSDNIEKVPKEEVQNVWDLALNTFGGDVVQKS</sequence>
<keyword evidence="8 11" id="KW-0067">ATP-binding</keyword>
<gene>
    <name evidence="11" type="primary">dnaX</name>
    <name evidence="13" type="ORF">A3B74_02245</name>
</gene>
<dbReference type="AlphaFoldDB" id="A0A1G2ASD2"/>
<dbReference type="Pfam" id="PF22608">
    <property type="entry name" value="DNAX_ATPase_lid"/>
    <property type="match status" value="1"/>
</dbReference>
<dbReference type="PANTHER" id="PTHR11669">
    <property type="entry name" value="REPLICATION FACTOR C / DNA POLYMERASE III GAMMA-TAU SUBUNIT"/>
    <property type="match status" value="1"/>
</dbReference>
<dbReference type="NCBIfam" id="NF004046">
    <property type="entry name" value="PRK05563.1"/>
    <property type="match status" value="1"/>
</dbReference>
<reference evidence="13 14" key="1">
    <citation type="journal article" date="2016" name="Nat. Commun.">
        <title>Thousands of microbial genomes shed light on interconnected biogeochemical processes in an aquifer system.</title>
        <authorList>
            <person name="Anantharaman K."/>
            <person name="Brown C.T."/>
            <person name="Hug L.A."/>
            <person name="Sharon I."/>
            <person name="Castelle C.J."/>
            <person name="Probst A.J."/>
            <person name="Thomas B.C."/>
            <person name="Singh A."/>
            <person name="Wilkins M.J."/>
            <person name="Karaoz U."/>
            <person name="Brodie E.L."/>
            <person name="Williams K.H."/>
            <person name="Hubbard S.S."/>
            <person name="Banfield J.F."/>
        </authorList>
    </citation>
    <scope>NUCLEOTIDE SEQUENCE [LARGE SCALE GENOMIC DNA]</scope>
</reference>
<keyword evidence="7" id="KW-0862">Zinc</keyword>
<dbReference type="InterPro" id="IPR045085">
    <property type="entry name" value="HLD_clamp_pol_III_gamma_tau"/>
</dbReference>
<dbReference type="Gene3D" id="1.10.8.60">
    <property type="match status" value="1"/>
</dbReference>
<dbReference type="GO" id="GO:0003887">
    <property type="term" value="F:DNA-directed DNA polymerase activity"/>
    <property type="evidence" value="ECO:0007669"/>
    <property type="project" value="UniProtKB-KW"/>
</dbReference>
<comment type="subunit">
    <text evidence="11">DNA polymerase III contains a core (composed of alpha, epsilon and theta chains) that associates with a tau subunit. This core dimerizes to form the POLIII' complex. PolIII' associates with the gamma complex (composed of gamma, delta, delta', psi and chi chains) and with the beta chain to form the complete DNA polymerase III complex.</text>
</comment>
<evidence type="ECO:0000256" key="7">
    <source>
        <dbReference type="ARBA" id="ARBA00022833"/>
    </source>
</evidence>
<dbReference type="InterPro" id="IPR027417">
    <property type="entry name" value="P-loop_NTPase"/>
</dbReference>
<feature type="domain" description="AAA+ ATPase" evidence="12">
    <location>
        <begin position="34"/>
        <end position="178"/>
    </location>
</feature>
<evidence type="ECO:0000256" key="11">
    <source>
        <dbReference type="RuleBase" id="RU364063"/>
    </source>
</evidence>
<keyword evidence="2 11" id="KW-0808">Transferase</keyword>
<comment type="similarity">
    <text evidence="1 11">Belongs to the DnaX/STICHEL family.</text>
</comment>
<dbReference type="CDD" id="cd18137">
    <property type="entry name" value="HLD_clamp_pol_III_gamma_tau"/>
    <property type="match status" value="1"/>
</dbReference>
<evidence type="ECO:0000256" key="8">
    <source>
        <dbReference type="ARBA" id="ARBA00022840"/>
    </source>
</evidence>
<dbReference type="CDD" id="cd00009">
    <property type="entry name" value="AAA"/>
    <property type="match status" value="1"/>
</dbReference>
<comment type="caution">
    <text evidence="13">The sequence shown here is derived from an EMBL/GenBank/DDBJ whole genome shotgun (WGS) entry which is preliminary data.</text>
</comment>
<dbReference type="Proteomes" id="UP000177165">
    <property type="component" value="Unassembled WGS sequence"/>
</dbReference>
<evidence type="ECO:0000256" key="1">
    <source>
        <dbReference type="ARBA" id="ARBA00006360"/>
    </source>
</evidence>
<keyword evidence="9 11" id="KW-0239">DNA-directed DNA polymerase</keyword>
<dbReference type="GO" id="GO:0005524">
    <property type="term" value="F:ATP binding"/>
    <property type="evidence" value="ECO:0007669"/>
    <property type="project" value="UniProtKB-KW"/>
</dbReference>
<dbReference type="SUPFAM" id="SSF48019">
    <property type="entry name" value="post-AAA+ oligomerization domain-like"/>
    <property type="match status" value="1"/>
</dbReference>
<protein>
    <recommendedName>
        <fullName evidence="11">DNA polymerase III subunit gamma/tau</fullName>
        <ecNumber evidence="11">2.7.7.7</ecNumber>
    </recommendedName>
</protein>
<evidence type="ECO:0000313" key="14">
    <source>
        <dbReference type="Proteomes" id="UP000177165"/>
    </source>
</evidence>
<comment type="catalytic activity">
    <reaction evidence="10 11">
        <text>DNA(n) + a 2'-deoxyribonucleoside 5'-triphosphate = DNA(n+1) + diphosphate</text>
        <dbReference type="Rhea" id="RHEA:22508"/>
        <dbReference type="Rhea" id="RHEA-COMP:17339"/>
        <dbReference type="Rhea" id="RHEA-COMP:17340"/>
        <dbReference type="ChEBI" id="CHEBI:33019"/>
        <dbReference type="ChEBI" id="CHEBI:61560"/>
        <dbReference type="ChEBI" id="CHEBI:173112"/>
        <dbReference type="EC" id="2.7.7.7"/>
    </reaction>
</comment>